<dbReference type="Proteomes" id="UP000502041">
    <property type="component" value="Chromosome"/>
</dbReference>
<sequence>MTIERREFLLSAAIPLLTFAPFAKAAESLKFAELYKSRTVMGMAFADRTLQLAGKPVDLAGYMAPPLKPEANFFVLTRTPVSVCPFCDSDADWPADIVVVYVKKAGSFLQDGSAVSVSGVLQTGSKTDTDTGFVSQLRIIDAVVKRL</sequence>
<proteinExistence type="predicted"/>
<evidence type="ECO:0000313" key="2">
    <source>
        <dbReference type="EMBL" id="QJC58034.1"/>
    </source>
</evidence>
<organism evidence="2 3">
    <name type="scientific">Polaromonas vacuolata</name>
    <dbReference type="NCBI Taxonomy" id="37448"/>
    <lineage>
        <taxon>Bacteria</taxon>
        <taxon>Pseudomonadati</taxon>
        <taxon>Pseudomonadota</taxon>
        <taxon>Betaproteobacteria</taxon>
        <taxon>Burkholderiales</taxon>
        <taxon>Comamonadaceae</taxon>
        <taxon>Polaromonas</taxon>
    </lineage>
</organism>
<name>A0A6H2HEM7_9BURK</name>
<feature type="chain" id="PRO_5026345499" description="DUF3299 domain-containing protein" evidence="1">
    <location>
        <begin position="26"/>
        <end position="147"/>
    </location>
</feature>
<keyword evidence="3" id="KW-1185">Reference proteome</keyword>
<protein>
    <recommendedName>
        <fullName evidence="4">DUF3299 domain-containing protein</fullName>
    </recommendedName>
</protein>
<accession>A0A6H2HEM7</accession>
<keyword evidence="1" id="KW-0732">Signal</keyword>
<evidence type="ECO:0008006" key="4">
    <source>
        <dbReference type="Google" id="ProtNLM"/>
    </source>
</evidence>
<dbReference type="EMBL" id="CP051461">
    <property type="protein sequence ID" value="QJC58034.1"/>
    <property type="molecule type" value="Genomic_DNA"/>
</dbReference>
<reference evidence="2 3" key="1">
    <citation type="submission" date="2020-04" db="EMBL/GenBank/DDBJ databases">
        <title>Complete genome of a Psychrophilic, Marine, Gas Vacuolate Bacterium Polaromonas vacuolata KCTC 22033T.</title>
        <authorList>
            <person name="Hwang K."/>
            <person name="Kim K.M."/>
        </authorList>
    </citation>
    <scope>NUCLEOTIDE SEQUENCE [LARGE SCALE GENOMIC DNA]</scope>
    <source>
        <strain evidence="2 3">KCTC 22033</strain>
    </source>
</reference>
<evidence type="ECO:0000256" key="1">
    <source>
        <dbReference type="SAM" id="SignalP"/>
    </source>
</evidence>
<dbReference type="AlphaFoldDB" id="A0A6H2HEM7"/>
<dbReference type="KEGG" id="pvac:HC248_03371"/>
<dbReference type="RefSeq" id="WP_168923450.1">
    <property type="nucleotide sequence ID" value="NZ_CP051461.1"/>
</dbReference>
<evidence type="ECO:0000313" key="3">
    <source>
        <dbReference type="Proteomes" id="UP000502041"/>
    </source>
</evidence>
<gene>
    <name evidence="2" type="ORF">HC248_03371</name>
</gene>
<feature type="signal peptide" evidence="1">
    <location>
        <begin position="1"/>
        <end position="25"/>
    </location>
</feature>